<accession>A0A841HY31</accession>
<gene>
    <name evidence="8" type="primary">glyS</name>
    <name evidence="9" type="ORF">HNR42_001885</name>
</gene>
<dbReference type="Proteomes" id="UP000569951">
    <property type="component" value="Unassembled WGS sequence"/>
</dbReference>
<dbReference type="GO" id="GO:0006426">
    <property type="term" value="P:glycyl-tRNA aminoacylation"/>
    <property type="evidence" value="ECO:0007669"/>
    <property type="project" value="UniProtKB-UniRule"/>
</dbReference>
<comment type="catalytic activity">
    <reaction evidence="7 8">
        <text>tRNA(Gly) + glycine + ATP = glycyl-tRNA(Gly) + AMP + diphosphate</text>
        <dbReference type="Rhea" id="RHEA:16013"/>
        <dbReference type="Rhea" id="RHEA-COMP:9664"/>
        <dbReference type="Rhea" id="RHEA-COMP:9683"/>
        <dbReference type="ChEBI" id="CHEBI:30616"/>
        <dbReference type="ChEBI" id="CHEBI:33019"/>
        <dbReference type="ChEBI" id="CHEBI:57305"/>
        <dbReference type="ChEBI" id="CHEBI:78442"/>
        <dbReference type="ChEBI" id="CHEBI:78522"/>
        <dbReference type="ChEBI" id="CHEBI:456215"/>
        <dbReference type="EC" id="6.1.1.14"/>
    </reaction>
</comment>
<evidence type="ECO:0000256" key="7">
    <source>
        <dbReference type="ARBA" id="ARBA00047937"/>
    </source>
</evidence>
<comment type="caution">
    <text evidence="9">The sequence shown here is derived from an EMBL/GenBank/DDBJ whole genome shotgun (WGS) entry which is preliminary data.</text>
</comment>
<dbReference type="PANTHER" id="PTHR30075:SF2">
    <property type="entry name" value="GLYCINE--TRNA LIGASE, CHLOROPLASTIC_MITOCHONDRIAL 2"/>
    <property type="match status" value="1"/>
</dbReference>
<dbReference type="InterPro" id="IPR006194">
    <property type="entry name" value="Gly-tRNA-synth_heterodimer"/>
</dbReference>
<evidence type="ECO:0000256" key="6">
    <source>
        <dbReference type="ARBA" id="ARBA00023146"/>
    </source>
</evidence>
<evidence type="ECO:0000256" key="3">
    <source>
        <dbReference type="ARBA" id="ARBA00022741"/>
    </source>
</evidence>
<dbReference type="PROSITE" id="PS50861">
    <property type="entry name" value="AA_TRNA_LIGASE_II_GLYAB"/>
    <property type="match status" value="1"/>
</dbReference>
<dbReference type="PRINTS" id="PR01045">
    <property type="entry name" value="TRNASYNTHGB"/>
</dbReference>
<dbReference type="RefSeq" id="WP_221277035.1">
    <property type="nucleotide sequence ID" value="NZ_JACHHG010000006.1"/>
</dbReference>
<name>A0A841HY31_9DEIO</name>
<dbReference type="EC" id="6.1.1.14" evidence="8"/>
<dbReference type="HAMAP" id="MF_00255">
    <property type="entry name" value="Gly_tRNA_synth_beta"/>
    <property type="match status" value="1"/>
</dbReference>
<comment type="subcellular location">
    <subcellularLocation>
        <location evidence="8">Cytoplasm</location>
    </subcellularLocation>
</comment>
<dbReference type="InterPro" id="IPR015944">
    <property type="entry name" value="Gly-tRNA-synth_bsu"/>
</dbReference>
<dbReference type="AlphaFoldDB" id="A0A841HY31"/>
<dbReference type="PANTHER" id="PTHR30075">
    <property type="entry name" value="GLYCYL-TRNA SYNTHETASE"/>
    <property type="match status" value="1"/>
</dbReference>
<protein>
    <recommendedName>
        <fullName evidence="8">Glycine--tRNA ligase beta subunit</fullName>
        <ecNumber evidence="8">6.1.1.14</ecNumber>
    </recommendedName>
    <alternativeName>
        <fullName evidence="8">Glycyl-tRNA synthetase beta subunit</fullName>
        <shortName evidence="8">GlyRS</shortName>
    </alternativeName>
</protein>
<organism evidence="9 10">
    <name type="scientific">Deinobacterium chartae</name>
    <dbReference type="NCBI Taxonomy" id="521158"/>
    <lineage>
        <taxon>Bacteria</taxon>
        <taxon>Thermotogati</taxon>
        <taxon>Deinococcota</taxon>
        <taxon>Deinococci</taxon>
        <taxon>Deinococcales</taxon>
        <taxon>Deinococcaceae</taxon>
        <taxon>Deinobacterium</taxon>
    </lineage>
</organism>
<dbReference type="EMBL" id="JACHHG010000006">
    <property type="protein sequence ID" value="MBB6098451.1"/>
    <property type="molecule type" value="Genomic_DNA"/>
</dbReference>
<dbReference type="GO" id="GO:0004820">
    <property type="term" value="F:glycine-tRNA ligase activity"/>
    <property type="evidence" value="ECO:0007669"/>
    <property type="project" value="UniProtKB-UniRule"/>
</dbReference>
<dbReference type="NCBIfam" id="TIGR00211">
    <property type="entry name" value="glyS"/>
    <property type="match status" value="1"/>
</dbReference>
<comment type="subunit">
    <text evidence="8">Tetramer of two alpha and two beta subunits.</text>
</comment>
<keyword evidence="4 8" id="KW-0067">ATP-binding</keyword>
<keyword evidence="5 8" id="KW-0648">Protein biosynthesis</keyword>
<evidence type="ECO:0000256" key="2">
    <source>
        <dbReference type="ARBA" id="ARBA00022598"/>
    </source>
</evidence>
<dbReference type="SUPFAM" id="SSF109604">
    <property type="entry name" value="HD-domain/PDEase-like"/>
    <property type="match status" value="1"/>
</dbReference>
<evidence type="ECO:0000313" key="10">
    <source>
        <dbReference type="Proteomes" id="UP000569951"/>
    </source>
</evidence>
<keyword evidence="2 8" id="KW-0436">Ligase</keyword>
<keyword evidence="3 8" id="KW-0547">Nucleotide-binding</keyword>
<keyword evidence="6 8" id="KW-0030">Aminoacyl-tRNA synthetase</keyword>
<evidence type="ECO:0000256" key="5">
    <source>
        <dbReference type="ARBA" id="ARBA00022917"/>
    </source>
</evidence>
<dbReference type="GO" id="GO:0005829">
    <property type="term" value="C:cytosol"/>
    <property type="evidence" value="ECO:0007669"/>
    <property type="project" value="TreeGrafter"/>
</dbReference>
<evidence type="ECO:0000313" key="9">
    <source>
        <dbReference type="EMBL" id="MBB6098451.1"/>
    </source>
</evidence>
<evidence type="ECO:0000256" key="1">
    <source>
        <dbReference type="ARBA" id="ARBA00008226"/>
    </source>
</evidence>
<sequence length="692" mass="75825">MSRTLLFEIGTEELPAFYVDEGREGLRNLLGERLNAARLSWESLELFSTPRRLAARVRGLAAAQTRLESERRGPSVKAGERAAAGFAASLGLSAGQLTERDGYLYARVVEEGRPALEVLPDLLADVVRDLPAKRKMRWGAVEDCAFVRPVAWLLALLDEDVVPVRVAGLEAGRSTRGHRFLAPDAFEVRSPDSYEAQLREAYVLADPRERREAVVQAAQAALEEGMALEGREALLEEVVNLVEYPFGILGTFDPKYLALPDEVLAETMIVHQRYFPVRVGERLGNRFVVISNNRVPDVSVPLVGYVQVLDGRLSDAKFFWDADLRKSLEEHRQQLAGRAFQKGLGNMLDKQGRVARLSVRLAERLRLEVDRVREATQYFLADLSTQMVYEYADLAGVMGRAYALTAGVAPEVADLLAQGVRPVTAEDPLPSVPEGAVLSLADRADTLTGFFSLGKGPSGSADPFGLRRLGIGTVRELGAFGFDLPVAQLLQLAALEYREADVTVEPEALEAAEAFLWERFSALMTAQGYAPQAVRAARAASGSIYDAAWRVAVLAEMARQPGFEDLTQLYKRAANLSKDVQAAQPSHEAAEHDAERRLIDALPHLEEAVRNLEAAGKAAFRPWDLAEAPRRAAGVDLEGAVGAVTAIKPDLDAFFDGVMVMVDDPMARENRLRLLASVRDAVRRIAPLELLA</sequence>
<dbReference type="Pfam" id="PF02092">
    <property type="entry name" value="tRNA_synt_2f"/>
    <property type="match status" value="1"/>
</dbReference>
<keyword evidence="10" id="KW-1185">Reference proteome</keyword>
<dbReference type="GO" id="GO:0005524">
    <property type="term" value="F:ATP binding"/>
    <property type="evidence" value="ECO:0007669"/>
    <property type="project" value="UniProtKB-UniRule"/>
</dbReference>
<reference evidence="9 10" key="1">
    <citation type="submission" date="2020-08" db="EMBL/GenBank/DDBJ databases">
        <title>Genomic Encyclopedia of Type Strains, Phase IV (KMG-IV): sequencing the most valuable type-strain genomes for metagenomic binning, comparative biology and taxonomic classification.</title>
        <authorList>
            <person name="Goeker M."/>
        </authorList>
    </citation>
    <scope>NUCLEOTIDE SEQUENCE [LARGE SCALE GENOMIC DNA]</scope>
    <source>
        <strain evidence="9 10">DSM 21458</strain>
    </source>
</reference>
<comment type="similarity">
    <text evidence="1 8">Belongs to the class-II aminoacyl-tRNA synthetase family.</text>
</comment>
<evidence type="ECO:0000256" key="4">
    <source>
        <dbReference type="ARBA" id="ARBA00022840"/>
    </source>
</evidence>
<keyword evidence="8" id="KW-0963">Cytoplasm</keyword>
<evidence type="ECO:0000256" key="8">
    <source>
        <dbReference type="HAMAP-Rule" id="MF_00255"/>
    </source>
</evidence>
<proteinExistence type="inferred from homology"/>